<protein>
    <submittedName>
        <fullName evidence="2">Uncharacterized protein</fullName>
    </submittedName>
</protein>
<evidence type="ECO:0000313" key="3">
    <source>
        <dbReference type="Proteomes" id="UP000545037"/>
    </source>
</evidence>
<keyword evidence="1" id="KW-0812">Transmembrane</keyword>
<organism evidence="2 3">
    <name type="scientific">Brevundimonas variabilis</name>
    <dbReference type="NCBI Taxonomy" id="74312"/>
    <lineage>
        <taxon>Bacteria</taxon>
        <taxon>Pseudomonadati</taxon>
        <taxon>Pseudomonadota</taxon>
        <taxon>Alphaproteobacteria</taxon>
        <taxon>Caulobacterales</taxon>
        <taxon>Caulobacteraceae</taxon>
        <taxon>Brevundimonas</taxon>
    </lineage>
</organism>
<evidence type="ECO:0000256" key="1">
    <source>
        <dbReference type="SAM" id="Phobius"/>
    </source>
</evidence>
<keyword evidence="3" id="KW-1185">Reference proteome</keyword>
<accession>A0A7W9CJ67</accession>
<gene>
    <name evidence="2" type="ORF">GGR13_001992</name>
</gene>
<dbReference type="AlphaFoldDB" id="A0A7W9CJ67"/>
<evidence type="ECO:0000313" key="2">
    <source>
        <dbReference type="EMBL" id="MBB5746388.1"/>
    </source>
</evidence>
<dbReference type="EMBL" id="JACHOR010000003">
    <property type="protein sequence ID" value="MBB5746388.1"/>
    <property type="molecule type" value="Genomic_DNA"/>
</dbReference>
<proteinExistence type="predicted"/>
<name>A0A7W9CJ67_9CAUL</name>
<dbReference type="RefSeq" id="WP_183213361.1">
    <property type="nucleotide sequence ID" value="NZ_JACHOR010000003.1"/>
</dbReference>
<sequence>MRDLPVKLPVPNLERRGNHWREAIFFLIAFGAMFGAAMLGFDLLATVV</sequence>
<dbReference type="Proteomes" id="UP000545037">
    <property type="component" value="Unassembled WGS sequence"/>
</dbReference>
<reference evidence="2 3" key="1">
    <citation type="submission" date="2020-08" db="EMBL/GenBank/DDBJ databases">
        <title>Genomic Encyclopedia of Type Strains, Phase IV (KMG-IV): sequencing the most valuable type-strain genomes for metagenomic binning, comparative biology and taxonomic classification.</title>
        <authorList>
            <person name="Goeker M."/>
        </authorList>
    </citation>
    <scope>NUCLEOTIDE SEQUENCE [LARGE SCALE GENOMIC DNA]</scope>
    <source>
        <strain evidence="2 3">DSM 4737</strain>
    </source>
</reference>
<feature type="transmembrane region" description="Helical" evidence="1">
    <location>
        <begin position="23"/>
        <end position="45"/>
    </location>
</feature>
<comment type="caution">
    <text evidence="2">The sequence shown here is derived from an EMBL/GenBank/DDBJ whole genome shotgun (WGS) entry which is preliminary data.</text>
</comment>
<keyword evidence="1" id="KW-0472">Membrane</keyword>
<keyword evidence="1" id="KW-1133">Transmembrane helix</keyword>